<organism evidence="2 3">
    <name type="scientific">Helianthus annuus</name>
    <name type="common">Common sunflower</name>
    <dbReference type="NCBI Taxonomy" id="4232"/>
    <lineage>
        <taxon>Eukaryota</taxon>
        <taxon>Viridiplantae</taxon>
        <taxon>Streptophyta</taxon>
        <taxon>Embryophyta</taxon>
        <taxon>Tracheophyta</taxon>
        <taxon>Spermatophyta</taxon>
        <taxon>Magnoliopsida</taxon>
        <taxon>eudicotyledons</taxon>
        <taxon>Gunneridae</taxon>
        <taxon>Pentapetalae</taxon>
        <taxon>asterids</taxon>
        <taxon>campanulids</taxon>
        <taxon>Asterales</taxon>
        <taxon>Asteraceae</taxon>
        <taxon>Asteroideae</taxon>
        <taxon>Heliantheae alliance</taxon>
        <taxon>Heliantheae</taxon>
        <taxon>Helianthus</taxon>
    </lineage>
</organism>
<evidence type="ECO:0000313" key="3">
    <source>
        <dbReference type="Proteomes" id="UP000215914"/>
    </source>
</evidence>
<dbReference type="EMBL" id="CM007895">
    <property type="protein sequence ID" value="OTG22201.1"/>
    <property type="molecule type" value="Genomic_DNA"/>
</dbReference>
<dbReference type="AlphaFoldDB" id="A0A251UIR5"/>
<dbReference type="Proteomes" id="UP000215914">
    <property type="component" value="Chromosome 6"/>
</dbReference>
<reference evidence="2" key="2">
    <citation type="submission" date="2017-02" db="EMBL/GenBank/DDBJ databases">
        <title>Sunflower complete genome.</title>
        <authorList>
            <person name="Langlade N."/>
            <person name="Munos S."/>
        </authorList>
    </citation>
    <scope>NUCLEOTIDE SEQUENCE [LARGE SCALE GENOMIC DNA]</scope>
    <source>
        <tissue evidence="2">Leaves</tissue>
    </source>
</reference>
<dbReference type="EMBL" id="MNCJ02000321">
    <property type="protein sequence ID" value="KAF5801152.1"/>
    <property type="molecule type" value="Genomic_DNA"/>
</dbReference>
<name>A0A251UIR5_HELAN</name>
<keyword evidence="3" id="KW-1185">Reference proteome</keyword>
<dbReference type="Gramene" id="mRNA:HanXRQr2_Chr06g0244751">
    <property type="protein sequence ID" value="mRNA:HanXRQr2_Chr06g0244751"/>
    <property type="gene ID" value="HanXRQr2_Chr06g0244751"/>
</dbReference>
<gene>
    <name evidence="2" type="ORF">HannXRQ_Chr06g0168901</name>
    <name evidence="1" type="ORF">HanXRQr2_Chr06g0244751</name>
</gene>
<sequence length="80" mass="9056">MLETPVIGVNRAPGTVQVMSPYLKRKYHCSQFQVVCCVVPFMCLKLSRGVSNNFLALHQHATEPMNRRIAVNHKVVSAFR</sequence>
<evidence type="ECO:0000313" key="2">
    <source>
        <dbReference type="EMBL" id="OTG22201.1"/>
    </source>
</evidence>
<evidence type="ECO:0000313" key="1">
    <source>
        <dbReference type="EMBL" id="KAF5801152.1"/>
    </source>
</evidence>
<reference evidence="1" key="3">
    <citation type="submission" date="2020-06" db="EMBL/GenBank/DDBJ databases">
        <title>Helianthus annuus Genome sequencing and assembly Release 2.</title>
        <authorList>
            <person name="Gouzy J."/>
            <person name="Langlade N."/>
            <person name="Munos S."/>
        </authorList>
    </citation>
    <scope>NUCLEOTIDE SEQUENCE</scope>
    <source>
        <tissue evidence="1">Leaves</tissue>
    </source>
</reference>
<dbReference type="InParanoid" id="A0A251UIR5"/>
<proteinExistence type="predicted"/>
<accession>A0A251UIR5</accession>
<reference evidence="1 3" key="1">
    <citation type="journal article" date="2017" name="Nature">
        <title>The sunflower genome provides insights into oil metabolism, flowering and Asterid evolution.</title>
        <authorList>
            <person name="Badouin H."/>
            <person name="Gouzy J."/>
            <person name="Grassa C.J."/>
            <person name="Murat F."/>
            <person name="Staton S.E."/>
            <person name="Cottret L."/>
            <person name="Lelandais-Briere C."/>
            <person name="Owens G.L."/>
            <person name="Carrere S."/>
            <person name="Mayjonade B."/>
            <person name="Legrand L."/>
            <person name="Gill N."/>
            <person name="Kane N.C."/>
            <person name="Bowers J.E."/>
            <person name="Hubner S."/>
            <person name="Bellec A."/>
            <person name="Berard A."/>
            <person name="Berges H."/>
            <person name="Blanchet N."/>
            <person name="Boniface M.C."/>
            <person name="Brunel D."/>
            <person name="Catrice O."/>
            <person name="Chaidir N."/>
            <person name="Claudel C."/>
            <person name="Donnadieu C."/>
            <person name="Faraut T."/>
            <person name="Fievet G."/>
            <person name="Helmstetter N."/>
            <person name="King M."/>
            <person name="Knapp S.J."/>
            <person name="Lai Z."/>
            <person name="Le Paslier M.C."/>
            <person name="Lippi Y."/>
            <person name="Lorenzon L."/>
            <person name="Mandel J.R."/>
            <person name="Marage G."/>
            <person name="Marchand G."/>
            <person name="Marquand E."/>
            <person name="Bret-Mestries E."/>
            <person name="Morien E."/>
            <person name="Nambeesan S."/>
            <person name="Nguyen T."/>
            <person name="Pegot-Espagnet P."/>
            <person name="Pouilly N."/>
            <person name="Raftis F."/>
            <person name="Sallet E."/>
            <person name="Schiex T."/>
            <person name="Thomas J."/>
            <person name="Vandecasteele C."/>
            <person name="Vares D."/>
            <person name="Vear F."/>
            <person name="Vautrin S."/>
            <person name="Crespi M."/>
            <person name="Mangin B."/>
            <person name="Burke J.M."/>
            <person name="Salse J."/>
            <person name="Munos S."/>
            <person name="Vincourt P."/>
            <person name="Rieseberg L.H."/>
            <person name="Langlade N.B."/>
        </authorList>
    </citation>
    <scope>NUCLEOTIDE SEQUENCE [LARGE SCALE GENOMIC DNA]</scope>
    <source>
        <strain evidence="3">cv. SF193</strain>
        <tissue evidence="1">Leaves</tissue>
    </source>
</reference>
<protein>
    <submittedName>
        <fullName evidence="2">Uncharacterized protein</fullName>
    </submittedName>
</protein>